<feature type="transmembrane region" description="Helical" evidence="7">
    <location>
        <begin position="213"/>
        <end position="234"/>
    </location>
</feature>
<dbReference type="PANTHER" id="PTHR23501:SF198">
    <property type="entry name" value="AZOLE RESISTANCE PROTEIN 1-RELATED"/>
    <property type="match status" value="1"/>
</dbReference>
<organism evidence="9 10">
    <name type="scientific">[Candida] arabinofermentans NRRL YB-2248</name>
    <dbReference type="NCBI Taxonomy" id="983967"/>
    <lineage>
        <taxon>Eukaryota</taxon>
        <taxon>Fungi</taxon>
        <taxon>Dikarya</taxon>
        <taxon>Ascomycota</taxon>
        <taxon>Saccharomycotina</taxon>
        <taxon>Pichiomycetes</taxon>
        <taxon>Pichiales</taxon>
        <taxon>Pichiaceae</taxon>
        <taxon>Ogataea</taxon>
        <taxon>Ogataea/Candida clade</taxon>
    </lineage>
</organism>
<feature type="region of interest" description="Disordered" evidence="6">
    <location>
        <begin position="554"/>
        <end position="578"/>
    </location>
</feature>
<accession>A0A1E4T017</accession>
<dbReference type="GO" id="GO:0005886">
    <property type="term" value="C:plasma membrane"/>
    <property type="evidence" value="ECO:0007669"/>
    <property type="project" value="TreeGrafter"/>
</dbReference>
<proteinExistence type="inferred from homology"/>
<dbReference type="STRING" id="983967.A0A1E4T017"/>
<dbReference type="Gene3D" id="1.20.1250.20">
    <property type="entry name" value="MFS general substrate transporter like domains"/>
    <property type="match status" value="1"/>
</dbReference>
<dbReference type="CDD" id="cd17502">
    <property type="entry name" value="MFS_Azr1_MDR_like"/>
    <property type="match status" value="1"/>
</dbReference>
<gene>
    <name evidence="9" type="ORF">CANARDRAFT_199507</name>
</gene>
<dbReference type="PANTHER" id="PTHR23501">
    <property type="entry name" value="MAJOR FACILITATOR SUPERFAMILY"/>
    <property type="match status" value="1"/>
</dbReference>
<feature type="transmembrane region" description="Helical" evidence="7">
    <location>
        <begin position="186"/>
        <end position="207"/>
    </location>
</feature>
<feature type="transmembrane region" description="Helical" evidence="7">
    <location>
        <begin position="129"/>
        <end position="147"/>
    </location>
</feature>
<protein>
    <recommendedName>
        <fullName evidence="8">Major facilitator superfamily (MFS) profile domain-containing protein</fullName>
    </recommendedName>
</protein>
<keyword evidence="10" id="KW-1185">Reference proteome</keyword>
<evidence type="ECO:0000256" key="6">
    <source>
        <dbReference type="SAM" id="MobiDB-lite"/>
    </source>
</evidence>
<dbReference type="OrthoDB" id="10021397at2759"/>
<comment type="similarity">
    <text evidence="2">Belongs to the major facilitator superfamily.</text>
</comment>
<feature type="transmembrane region" description="Helical" evidence="7">
    <location>
        <begin position="280"/>
        <end position="302"/>
    </location>
</feature>
<feature type="compositionally biased region" description="Basic and acidic residues" evidence="6">
    <location>
        <begin position="8"/>
        <end position="17"/>
    </location>
</feature>
<evidence type="ECO:0000313" key="10">
    <source>
        <dbReference type="Proteomes" id="UP000094801"/>
    </source>
</evidence>
<evidence type="ECO:0000256" key="2">
    <source>
        <dbReference type="ARBA" id="ARBA00008335"/>
    </source>
</evidence>
<feature type="transmembrane region" description="Helical" evidence="7">
    <location>
        <begin position="527"/>
        <end position="545"/>
    </location>
</feature>
<dbReference type="Gene3D" id="1.20.1720.10">
    <property type="entry name" value="Multidrug resistance protein D"/>
    <property type="match status" value="1"/>
</dbReference>
<dbReference type="EMBL" id="KV453854">
    <property type="protein sequence ID" value="ODV85051.1"/>
    <property type="molecule type" value="Genomic_DNA"/>
</dbReference>
<evidence type="ECO:0000313" key="9">
    <source>
        <dbReference type="EMBL" id="ODV85051.1"/>
    </source>
</evidence>
<dbReference type="Proteomes" id="UP000094801">
    <property type="component" value="Unassembled WGS sequence"/>
</dbReference>
<feature type="compositionally biased region" description="Basic and acidic residues" evidence="6">
    <location>
        <begin position="554"/>
        <end position="571"/>
    </location>
</feature>
<keyword evidence="4 7" id="KW-1133">Transmembrane helix</keyword>
<dbReference type="InterPro" id="IPR020846">
    <property type="entry name" value="MFS_dom"/>
</dbReference>
<keyword evidence="5 7" id="KW-0472">Membrane</keyword>
<dbReference type="SUPFAM" id="SSF103473">
    <property type="entry name" value="MFS general substrate transporter"/>
    <property type="match status" value="1"/>
</dbReference>
<evidence type="ECO:0000259" key="8">
    <source>
        <dbReference type="PROSITE" id="PS50850"/>
    </source>
</evidence>
<dbReference type="Pfam" id="PF07690">
    <property type="entry name" value="MFS_1"/>
    <property type="match status" value="1"/>
</dbReference>
<dbReference type="InterPro" id="IPR011701">
    <property type="entry name" value="MFS"/>
</dbReference>
<name>A0A1E4T017_9ASCO</name>
<feature type="transmembrane region" description="Helical" evidence="7">
    <location>
        <begin position="359"/>
        <end position="377"/>
    </location>
</feature>
<feature type="transmembrane region" description="Helical" evidence="7">
    <location>
        <begin position="322"/>
        <end position="347"/>
    </location>
</feature>
<evidence type="ECO:0000256" key="1">
    <source>
        <dbReference type="ARBA" id="ARBA00004141"/>
    </source>
</evidence>
<feature type="transmembrane region" description="Helical" evidence="7">
    <location>
        <begin position="153"/>
        <end position="174"/>
    </location>
</feature>
<sequence length="578" mass="63150">MSASQAPSDEKFYKVDDSYPQVSTDDLKKEESNANADLFRESAAGDGTTRSDQILTGSKLILCVMACCFAMFLIALDMTITVTLLTVVANKFNSFDNVTWITSAFTLSMGCFAQVWGKLSIIFGRRWTMIASIIIFEVGSLVCALSNTMNMLIGGRALQGVGGAGIQTICFIIASEIVTIDKKPFIFSLFGATFGIASVCGPIFGGLFTEYVSWRWCFYINLCCGGVIVPIFAYSFRPKTPKGTIMHKLKAIDYFGTFTMISAIVLILLALTFGGTNFPWKSAAVICCFVLGGLITIGFCVWNFKYSDNPVLPFEIVKVRGVWAGALSSAFGYGAFMSVVQFVAIYFEVVRNDDALNSGLSMLPLIIAVVLFSIITGITMQRIRYVKPFNLLCGILMTIGSGLLVLLKVDSRSPNRIGLQMIMGIGVGVMFQPANISVQLCAPKVPGSTILSMAFLAFARNTGGAIGGQISELIYTNTLRKYLGNIQHKIPDVNVSTLIIDTSMIHTLDETTKRLVLDQFMKSIRNVFYFCIAQGAMTFLASILMSDARIPKAEKIDDEQGHHEEENDETPKSIPETV</sequence>
<dbReference type="PRINTS" id="PR01036">
    <property type="entry name" value="TCRTETB"/>
</dbReference>
<feature type="transmembrane region" description="Helical" evidence="7">
    <location>
        <begin position="254"/>
        <end position="274"/>
    </location>
</feature>
<keyword evidence="3 7" id="KW-0812">Transmembrane</keyword>
<dbReference type="PROSITE" id="PS50850">
    <property type="entry name" value="MFS"/>
    <property type="match status" value="1"/>
</dbReference>
<evidence type="ECO:0000256" key="7">
    <source>
        <dbReference type="SAM" id="Phobius"/>
    </source>
</evidence>
<evidence type="ECO:0000256" key="4">
    <source>
        <dbReference type="ARBA" id="ARBA00022989"/>
    </source>
</evidence>
<reference evidence="10" key="1">
    <citation type="submission" date="2016-04" db="EMBL/GenBank/DDBJ databases">
        <title>Comparative genomics of biotechnologically important yeasts.</title>
        <authorList>
            <consortium name="DOE Joint Genome Institute"/>
            <person name="Riley R."/>
            <person name="Haridas S."/>
            <person name="Wolfe K.H."/>
            <person name="Lopes M.R."/>
            <person name="Hittinger C.T."/>
            <person name="Goker M."/>
            <person name="Salamov A."/>
            <person name="Wisecaver J."/>
            <person name="Long T.M."/>
            <person name="Aerts A.L."/>
            <person name="Barry K."/>
            <person name="Choi C."/>
            <person name="Clum A."/>
            <person name="Coughlan A.Y."/>
            <person name="Deshpande S."/>
            <person name="Douglass A.P."/>
            <person name="Hanson S.J."/>
            <person name="Klenk H.-P."/>
            <person name="Labutti K."/>
            <person name="Lapidus A."/>
            <person name="Lindquist E."/>
            <person name="Lipzen A."/>
            <person name="Meier-Kolthoff J.P."/>
            <person name="Ohm R.A."/>
            <person name="Otillar R.P."/>
            <person name="Pangilinan J."/>
            <person name="Peng Y."/>
            <person name="Rokas A."/>
            <person name="Rosa C.A."/>
            <person name="Scheuner C."/>
            <person name="Sibirny A.A."/>
            <person name="Slot J.C."/>
            <person name="Stielow J.B."/>
            <person name="Sun H."/>
            <person name="Kurtzman C.P."/>
            <person name="Blackwell M."/>
            <person name="Grigoriev I.V."/>
            <person name="Jeffries T.W."/>
        </authorList>
    </citation>
    <scope>NUCLEOTIDE SEQUENCE [LARGE SCALE GENOMIC DNA]</scope>
    <source>
        <strain evidence="10">NRRL YB-2248</strain>
    </source>
</reference>
<comment type="subcellular location">
    <subcellularLocation>
        <location evidence="1">Membrane</location>
        <topology evidence="1">Multi-pass membrane protein</topology>
    </subcellularLocation>
</comment>
<dbReference type="GO" id="GO:0022857">
    <property type="term" value="F:transmembrane transporter activity"/>
    <property type="evidence" value="ECO:0007669"/>
    <property type="project" value="InterPro"/>
</dbReference>
<feature type="transmembrane region" description="Helical" evidence="7">
    <location>
        <begin position="98"/>
        <end position="117"/>
    </location>
</feature>
<feature type="transmembrane region" description="Helical" evidence="7">
    <location>
        <begin position="389"/>
        <end position="407"/>
    </location>
</feature>
<feature type="domain" description="Major facilitator superfamily (MFS) profile" evidence="8">
    <location>
        <begin position="63"/>
        <end position="550"/>
    </location>
</feature>
<dbReference type="InterPro" id="IPR036259">
    <property type="entry name" value="MFS_trans_sf"/>
</dbReference>
<feature type="transmembrane region" description="Helical" evidence="7">
    <location>
        <begin position="60"/>
        <end position="86"/>
    </location>
</feature>
<evidence type="ECO:0000256" key="5">
    <source>
        <dbReference type="ARBA" id="ARBA00023136"/>
    </source>
</evidence>
<dbReference type="AlphaFoldDB" id="A0A1E4T017"/>
<feature type="region of interest" description="Disordered" evidence="6">
    <location>
        <begin position="1"/>
        <end position="31"/>
    </location>
</feature>
<evidence type="ECO:0000256" key="3">
    <source>
        <dbReference type="ARBA" id="ARBA00022692"/>
    </source>
</evidence>